<sequence>MPVHHYWPIRDDNKCRSIKFAVDWGNSHKQKAQAIGKEASSFIQEKLNMDHVYDYMFHLLSEYAKLLRYKPTIPAKAVELCSESMVCPAEGLERKFMMESMVKAPHSSKPCSLPPPYSPVELRAVQRKANSIKQVEM</sequence>
<dbReference type="Proteomes" id="UP001140949">
    <property type="component" value="Unassembled WGS sequence"/>
</dbReference>
<dbReference type="AlphaFoldDB" id="A0AAX6EK41"/>
<feature type="domain" description="Glycosyl transferase CAP10" evidence="1">
    <location>
        <begin position="1"/>
        <end position="136"/>
    </location>
</feature>
<keyword evidence="3" id="KW-1185">Reference proteome</keyword>
<protein>
    <submittedName>
        <fullName evidence="2">Protein O-glucosyltransferase 1-like isoform X2</fullName>
    </submittedName>
</protein>
<comment type="caution">
    <text evidence="2">The sequence shown here is derived from an EMBL/GenBank/DDBJ whole genome shotgun (WGS) entry which is preliminary data.</text>
</comment>
<dbReference type="InterPro" id="IPR006598">
    <property type="entry name" value="CAP10"/>
</dbReference>
<organism evidence="2 3">
    <name type="scientific">Iris pallida</name>
    <name type="common">Sweet iris</name>
    <dbReference type="NCBI Taxonomy" id="29817"/>
    <lineage>
        <taxon>Eukaryota</taxon>
        <taxon>Viridiplantae</taxon>
        <taxon>Streptophyta</taxon>
        <taxon>Embryophyta</taxon>
        <taxon>Tracheophyta</taxon>
        <taxon>Spermatophyta</taxon>
        <taxon>Magnoliopsida</taxon>
        <taxon>Liliopsida</taxon>
        <taxon>Asparagales</taxon>
        <taxon>Iridaceae</taxon>
        <taxon>Iridoideae</taxon>
        <taxon>Irideae</taxon>
        <taxon>Iris</taxon>
    </lineage>
</organism>
<dbReference type="EMBL" id="JANAVB010035820">
    <property type="protein sequence ID" value="KAJ6804394.1"/>
    <property type="molecule type" value="Genomic_DNA"/>
</dbReference>
<dbReference type="PANTHER" id="PTHR12203">
    <property type="entry name" value="KDEL LYS-ASP-GLU-LEU CONTAINING - RELATED"/>
    <property type="match status" value="1"/>
</dbReference>
<dbReference type="InterPro" id="IPR051091">
    <property type="entry name" value="O-Glucosyltr/Glycosyltrsf_90"/>
</dbReference>
<dbReference type="Pfam" id="PF05686">
    <property type="entry name" value="Glyco_transf_90"/>
    <property type="match status" value="1"/>
</dbReference>
<gene>
    <name evidence="2" type="ORF">M6B38_183020</name>
</gene>
<proteinExistence type="predicted"/>
<reference evidence="2" key="2">
    <citation type="submission" date="2023-04" db="EMBL/GenBank/DDBJ databases">
        <authorList>
            <person name="Bruccoleri R.E."/>
            <person name="Oakeley E.J."/>
            <person name="Faust A.-M."/>
            <person name="Dessus-Babus S."/>
            <person name="Altorfer M."/>
            <person name="Burckhardt D."/>
            <person name="Oertli M."/>
            <person name="Naumann U."/>
            <person name="Petersen F."/>
            <person name="Wong J."/>
        </authorList>
    </citation>
    <scope>NUCLEOTIDE SEQUENCE</scope>
    <source>
        <strain evidence="2">GSM-AAB239-AS_SAM_17_03QT</strain>
        <tissue evidence="2">Leaf</tissue>
    </source>
</reference>
<accession>A0AAX6EK41</accession>
<evidence type="ECO:0000313" key="3">
    <source>
        <dbReference type="Proteomes" id="UP001140949"/>
    </source>
</evidence>
<dbReference type="PANTHER" id="PTHR12203:SF99">
    <property type="entry name" value="OS04G0534100 PROTEIN"/>
    <property type="match status" value="1"/>
</dbReference>
<name>A0AAX6EK41_IRIPA</name>
<evidence type="ECO:0000313" key="2">
    <source>
        <dbReference type="EMBL" id="KAJ6804394.1"/>
    </source>
</evidence>
<reference evidence="2" key="1">
    <citation type="journal article" date="2023" name="GigaByte">
        <title>Genome assembly of the bearded iris, Iris pallida Lam.</title>
        <authorList>
            <person name="Bruccoleri R.E."/>
            <person name="Oakeley E.J."/>
            <person name="Faust A.M.E."/>
            <person name="Altorfer M."/>
            <person name="Dessus-Babus S."/>
            <person name="Burckhardt D."/>
            <person name="Oertli M."/>
            <person name="Naumann U."/>
            <person name="Petersen F."/>
            <person name="Wong J."/>
        </authorList>
    </citation>
    <scope>NUCLEOTIDE SEQUENCE</scope>
    <source>
        <strain evidence="2">GSM-AAB239-AS_SAM_17_03QT</strain>
    </source>
</reference>
<evidence type="ECO:0000259" key="1">
    <source>
        <dbReference type="Pfam" id="PF05686"/>
    </source>
</evidence>